<dbReference type="AlphaFoldDB" id="A0A4D7QGS7"/>
<sequence length="205" mass="22213">MSRSRGSDLRRIIAGLQLPAAPVHALVVQRPVLAIAIRGEIGRQVTAEAFERALKLADDPAIIEVSIDSPGGSVAVERRISALIRTERERGRHVRTVARGVCASSAIMIFGEGTERFASRSCKFLIHSCALSAMEAVKPIQGHRVTSHVLAGAAQMLREIDEENALRLAARTGLPIERFRREASTETAINARTAQALGLVHRITD</sequence>
<gene>
    <name evidence="1" type="ORF">E8L99_09075</name>
</gene>
<dbReference type="Proteomes" id="UP000298588">
    <property type="component" value="Chromosome"/>
</dbReference>
<evidence type="ECO:0000313" key="2">
    <source>
        <dbReference type="Proteomes" id="UP000298588"/>
    </source>
</evidence>
<name>A0A4D7QGS7_9HYPH</name>
<keyword evidence="2" id="KW-1185">Reference proteome</keyword>
<dbReference type="Gene3D" id="3.90.226.10">
    <property type="entry name" value="2-enoyl-CoA Hydratase, Chain A, domain 1"/>
    <property type="match status" value="1"/>
</dbReference>
<dbReference type="Pfam" id="PF00574">
    <property type="entry name" value="CLP_protease"/>
    <property type="match status" value="1"/>
</dbReference>
<evidence type="ECO:0000313" key="1">
    <source>
        <dbReference type="EMBL" id="QCK85901.1"/>
    </source>
</evidence>
<dbReference type="RefSeq" id="WP_137099233.1">
    <property type="nucleotide sequence ID" value="NZ_CP039865.1"/>
</dbReference>
<dbReference type="OrthoDB" id="8227073at2"/>
<accession>A0A4D7QGS7</accession>
<dbReference type="EMBL" id="CP039865">
    <property type="protein sequence ID" value="QCK85901.1"/>
    <property type="molecule type" value="Genomic_DNA"/>
</dbReference>
<dbReference type="InterPro" id="IPR029045">
    <property type="entry name" value="ClpP/crotonase-like_dom_sf"/>
</dbReference>
<dbReference type="SUPFAM" id="SSF52096">
    <property type="entry name" value="ClpP/crotonase"/>
    <property type="match status" value="1"/>
</dbReference>
<proteinExistence type="predicted"/>
<dbReference type="InterPro" id="IPR023562">
    <property type="entry name" value="ClpP/TepA"/>
</dbReference>
<protein>
    <recommendedName>
        <fullName evidence="3">ATP-dependent Clp protease proteolytic subunit</fullName>
    </recommendedName>
</protein>
<dbReference type="KEGG" id="paqt:E8L99_09075"/>
<organism evidence="1 2">
    <name type="scientific">Phreatobacter aquaticus</name>
    <dbReference type="NCBI Taxonomy" id="2570229"/>
    <lineage>
        <taxon>Bacteria</taxon>
        <taxon>Pseudomonadati</taxon>
        <taxon>Pseudomonadota</taxon>
        <taxon>Alphaproteobacteria</taxon>
        <taxon>Hyphomicrobiales</taxon>
        <taxon>Phreatobacteraceae</taxon>
        <taxon>Phreatobacter</taxon>
    </lineage>
</organism>
<evidence type="ECO:0008006" key="3">
    <source>
        <dbReference type="Google" id="ProtNLM"/>
    </source>
</evidence>
<reference evidence="1 2" key="1">
    <citation type="submission" date="2019-04" db="EMBL/GenBank/DDBJ databases">
        <title>Phreatobacter aquaticus sp. nov.</title>
        <authorList>
            <person name="Choi A."/>
            <person name="Baek K."/>
        </authorList>
    </citation>
    <scope>NUCLEOTIDE SEQUENCE [LARGE SCALE GENOMIC DNA]</scope>
    <source>
        <strain evidence="1 2">NMCR1094</strain>
    </source>
</reference>